<protein>
    <submittedName>
        <fullName evidence="2">Uncharacterized protein</fullName>
    </submittedName>
</protein>
<evidence type="ECO:0000256" key="1">
    <source>
        <dbReference type="SAM" id="MobiDB-lite"/>
    </source>
</evidence>
<accession>A0A0C2WI14</accession>
<dbReference type="Proteomes" id="UP000054549">
    <property type="component" value="Unassembled WGS sequence"/>
</dbReference>
<dbReference type="EMBL" id="KN818432">
    <property type="protein sequence ID" value="KIL56291.1"/>
    <property type="molecule type" value="Genomic_DNA"/>
</dbReference>
<dbReference type="InParanoid" id="A0A0C2WI14"/>
<gene>
    <name evidence="2" type="ORF">M378DRAFT_531142</name>
</gene>
<feature type="compositionally biased region" description="Polar residues" evidence="1">
    <location>
        <begin position="1"/>
        <end position="11"/>
    </location>
</feature>
<evidence type="ECO:0000313" key="2">
    <source>
        <dbReference type="EMBL" id="KIL56291.1"/>
    </source>
</evidence>
<organism evidence="2 3">
    <name type="scientific">Amanita muscaria (strain Koide BX008)</name>
    <dbReference type="NCBI Taxonomy" id="946122"/>
    <lineage>
        <taxon>Eukaryota</taxon>
        <taxon>Fungi</taxon>
        <taxon>Dikarya</taxon>
        <taxon>Basidiomycota</taxon>
        <taxon>Agaricomycotina</taxon>
        <taxon>Agaricomycetes</taxon>
        <taxon>Agaricomycetidae</taxon>
        <taxon>Agaricales</taxon>
        <taxon>Pluteineae</taxon>
        <taxon>Amanitaceae</taxon>
        <taxon>Amanita</taxon>
    </lineage>
</organism>
<proteinExistence type="predicted"/>
<dbReference type="HOGENOM" id="CLU_2996086_0_0_1"/>
<evidence type="ECO:0000313" key="3">
    <source>
        <dbReference type="Proteomes" id="UP000054549"/>
    </source>
</evidence>
<keyword evidence="3" id="KW-1185">Reference proteome</keyword>
<reference evidence="2 3" key="1">
    <citation type="submission" date="2014-04" db="EMBL/GenBank/DDBJ databases">
        <title>Evolutionary Origins and Diversification of the Mycorrhizal Mutualists.</title>
        <authorList>
            <consortium name="DOE Joint Genome Institute"/>
            <consortium name="Mycorrhizal Genomics Consortium"/>
            <person name="Kohler A."/>
            <person name="Kuo A."/>
            <person name="Nagy L.G."/>
            <person name="Floudas D."/>
            <person name="Copeland A."/>
            <person name="Barry K.W."/>
            <person name="Cichocki N."/>
            <person name="Veneault-Fourrey C."/>
            <person name="LaButti K."/>
            <person name="Lindquist E.A."/>
            <person name="Lipzen A."/>
            <person name="Lundell T."/>
            <person name="Morin E."/>
            <person name="Murat C."/>
            <person name="Riley R."/>
            <person name="Ohm R."/>
            <person name="Sun H."/>
            <person name="Tunlid A."/>
            <person name="Henrissat B."/>
            <person name="Grigoriev I.V."/>
            <person name="Hibbett D.S."/>
            <person name="Martin F."/>
        </authorList>
    </citation>
    <scope>NUCLEOTIDE SEQUENCE [LARGE SCALE GENOMIC DNA]</scope>
    <source>
        <strain evidence="2 3">Koide BX008</strain>
    </source>
</reference>
<name>A0A0C2WI14_AMAMK</name>
<feature type="region of interest" description="Disordered" evidence="1">
    <location>
        <begin position="1"/>
        <end position="57"/>
    </location>
</feature>
<sequence>MFASPNNSCLSNAPLPNVIGNNEPPFENPSKTRNRPQPALTSTSPALPFAPKSFPHA</sequence>
<dbReference type="AlphaFoldDB" id="A0A0C2WI14"/>